<evidence type="ECO:0000256" key="5">
    <source>
        <dbReference type="ARBA" id="ARBA00022989"/>
    </source>
</evidence>
<dbReference type="PANTHER" id="PTHR30558">
    <property type="entry name" value="EXBD MEMBRANE COMPONENT OF PMF-DRIVEN MACROMOLECULE IMPORT SYSTEM"/>
    <property type="match status" value="1"/>
</dbReference>
<gene>
    <name evidence="10" type="ORF">RB602_03310</name>
</gene>
<dbReference type="KEGG" id="acoa:RB602_03310"/>
<proteinExistence type="inferred from homology"/>
<dbReference type="InterPro" id="IPR003400">
    <property type="entry name" value="ExbD"/>
</dbReference>
<evidence type="ECO:0000313" key="11">
    <source>
        <dbReference type="Proteomes" id="UP001302429"/>
    </source>
</evidence>
<keyword evidence="3" id="KW-1003">Cell membrane</keyword>
<keyword evidence="5 9" id="KW-1133">Transmembrane helix</keyword>
<dbReference type="GO" id="GO:0015031">
    <property type="term" value="P:protein transport"/>
    <property type="evidence" value="ECO:0007669"/>
    <property type="project" value="UniProtKB-KW"/>
</dbReference>
<name>A0AA97I2H2_9SPHN</name>
<dbReference type="Proteomes" id="UP001302429">
    <property type="component" value="Chromosome"/>
</dbReference>
<reference evidence="10 11" key="1">
    <citation type="submission" date="2023-10" db="EMBL/GenBank/DDBJ databases">
        <title>Complete genome sequence of a Sphingomonadaceae bacterium.</title>
        <authorList>
            <person name="Yan C."/>
        </authorList>
    </citation>
    <scope>NUCLEOTIDE SEQUENCE [LARGE SCALE GENOMIC DNA]</scope>
    <source>
        <strain evidence="10 11">SCSIO 66989</strain>
    </source>
</reference>
<evidence type="ECO:0000256" key="6">
    <source>
        <dbReference type="ARBA" id="ARBA00023136"/>
    </source>
</evidence>
<evidence type="ECO:0000256" key="8">
    <source>
        <dbReference type="SAM" id="MobiDB-lite"/>
    </source>
</evidence>
<dbReference type="PANTHER" id="PTHR30558:SF7">
    <property type="entry name" value="TOL-PAL SYSTEM PROTEIN TOLR"/>
    <property type="match status" value="1"/>
</dbReference>
<sequence>MGAQLGGGQSNGRRRGRGGRAPMSEINVTPFVDVMLVLLIIFMITAPLLVAGVPIELPESRANPIEQEREPVQISLTSDNAIYINDDEVSPGDLPAALQAIRADGGEEAPQITLRADRALDYGSVALVLGELNRAGLNTISLVTQAGGETSGPSRPAADIDTIDPDLVTGGSSGDAR</sequence>
<feature type="region of interest" description="Disordered" evidence="8">
    <location>
        <begin position="1"/>
        <end position="22"/>
    </location>
</feature>
<keyword evidence="7" id="KW-0653">Protein transport</keyword>
<keyword evidence="4 7" id="KW-0812">Transmembrane</keyword>
<dbReference type="GO" id="GO:0005886">
    <property type="term" value="C:plasma membrane"/>
    <property type="evidence" value="ECO:0007669"/>
    <property type="project" value="UniProtKB-SubCell"/>
</dbReference>
<comment type="similarity">
    <text evidence="2 7">Belongs to the ExbD/TolR family.</text>
</comment>
<evidence type="ECO:0000256" key="3">
    <source>
        <dbReference type="ARBA" id="ARBA00022475"/>
    </source>
</evidence>
<evidence type="ECO:0000256" key="4">
    <source>
        <dbReference type="ARBA" id="ARBA00022692"/>
    </source>
</evidence>
<dbReference type="Gene3D" id="3.30.420.270">
    <property type="match status" value="1"/>
</dbReference>
<dbReference type="RefSeq" id="WP_317082927.1">
    <property type="nucleotide sequence ID" value="NZ_CP136594.1"/>
</dbReference>
<dbReference type="EMBL" id="CP136594">
    <property type="protein sequence ID" value="WOE75755.1"/>
    <property type="molecule type" value="Genomic_DNA"/>
</dbReference>
<evidence type="ECO:0000256" key="1">
    <source>
        <dbReference type="ARBA" id="ARBA00004162"/>
    </source>
</evidence>
<evidence type="ECO:0000313" key="10">
    <source>
        <dbReference type="EMBL" id="WOE75755.1"/>
    </source>
</evidence>
<feature type="region of interest" description="Disordered" evidence="8">
    <location>
        <begin position="146"/>
        <end position="177"/>
    </location>
</feature>
<keyword evidence="6 9" id="KW-0472">Membrane</keyword>
<evidence type="ECO:0000256" key="2">
    <source>
        <dbReference type="ARBA" id="ARBA00005811"/>
    </source>
</evidence>
<dbReference type="GO" id="GO:0022857">
    <property type="term" value="F:transmembrane transporter activity"/>
    <property type="evidence" value="ECO:0007669"/>
    <property type="project" value="InterPro"/>
</dbReference>
<feature type="compositionally biased region" description="Gly residues" evidence="8">
    <location>
        <begin position="1"/>
        <end position="10"/>
    </location>
</feature>
<evidence type="ECO:0000256" key="7">
    <source>
        <dbReference type="RuleBase" id="RU003879"/>
    </source>
</evidence>
<dbReference type="Pfam" id="PF02472">
    <property type="entry name" value="ExbD"/>
    <property type="match status" value="1"/>
</dbReference>
<comment type="subcellular location">
    <subcellularLocation>
        <location evidence="1">Cell membrane</location>
        <topology evidence="1">Single-pass membrane protein</topology>
    </subcellularLocation>
    <subcellularLocation>
        <location evidence="7">Cell membrane</location>
        <topology evidence="7">Single-pass type II membrane protein</topology>
    </subcellularLocation>
</comment>
<keyword evidence="11" id="KW-1185">Reference proteome</keyword>
<protein>
    <submittedName>
        <fullName evidence="10">Biopolymer transporter ExbD</fullName>
    </submittedName>
</protein>
<accession>A0AA97I2H2</accession>
<evidence type="ECO:0000256" key="9">
    <source>
        <dbReference type="SAM" id="Phobius"/>
    </source>
</evidence>
<feature type="transmembrane region" description="Helical" evidence="9">
    <location>
        <begin position="34"/>
        <end position="55"/>
    </location>
</feature>
<dbReference type="AlphaFoldDB" id="A0AA97I2H2"/>
<keyword evidence="7" id="KW-0813">Transport</keyword>
<organism evidence="10 11">
    <name type="scientific">Alterisphingorhabdus coralli</name>
    <dbReference type="NCBI Taxonomy" id="3071408"/>
    <lineage>
        <taxon>Bacteria</taxon>
        <taxon>Pseudomonadati</taxon>
        <taxon>Pseudomonadota</taxon>
        <taxon>Alphaproteobacteria</taxon>
        <taxon>Sphingomonadales</taxon>
        <taxon>Sphingomonadaceae</taxon>
        <taxon>Alterisphingorhabdus (ex Yan et al. 2024)</taxon>
    </lineage>
</organism>